<comment type="subcellular location">
    <subcellularLocation>
        <location evidence="1">Membrane</location>
        <topology evidence="1">Multi-pass membrane protein</topology>
    </subcellularLocation>
</comment>
<dbReference type="EMBL" id="CAFBLO010000052">
    <property type="protein sequence ID" value="CAB4868759.1"/>
    <property type="molecule type" value="Genomic_DNA"/>
</dbReference>
<dbReference type="Pfam" id="PF01578">
    <property type="entry name" value="Cytochrom_C_asm"/>
    <property type="match status" value="1"/>
</dbReference>
<dbReference type="GO" id="GO:0005886">
    <property type="term" value="C:plasma membrane"/>
    <property type="evidence" value="ECO:0007669"/>
    <property type="project" value="TreeGrafter"/>
</dbReference>
<feature type="transmembrane region" description="Helical" evidence="6">
    <location>
        <begin position="197"/>
        <end position="220"/>
    </location>
</feature>
<proteinExistence type="predicted"/>
<dbReference type="PANTHER" id="PTHR30071">
    <property type="entry name" value="HEME EXPORTER PROTEIN C"/>
    <property type="match status" value="1"/>
</dbReference>
<dbReference type="AlphaFoldDB" id="A0A6J6J7T7"/>
<evidence type="ECO:0000256" key="4">
    <source>
        <dbReference type="ARBA" id="ARBA00022989"/>
    </source>
</evidence>
<evidence type="ECO:0000256" key="3">
    <source>
        <dbReference type="ARBA" id="ARBA00022748"/>
    </source>
</evidence>
<accession>A0A6J6J7T7</accession>
<feature type="transmembrane region" description="Helical" evidence="6">
    <location>
        <begin position="235"/>
        <end position="250"/>
    </location>
</feature>
<dbReference type="PANTHER" id="PTHR30071:SF1">
    <property type="entry name" value="CYTOCHROME B_B6 PROTEIN-RELATED"/>
    <property type="match status" value="1"/>
</dbReference>
<keyword evidence="4 6" id="KW-1133">Transmembrane helix</keyword>
<dbReference type="GO" id="GO:0020037">
    <property type="term" value="F:heme binding"/>
    <property type="evidence" value="ECO:0007669"/>
    <property type="project" value="InterPro"/>
</dbReference>
<feature type="domain" description="Cytochrome c assembly protein" evidence="7">
    <location>
        <begin position="79"/>
        <end position="287"/>
    </location>
</feature>
<evidence type="ECO:0000256" key="2">
    <source>
        <dbReference type="ARBA" id="ARBA00022692"/>
    </source>
</evidence>
<reference evidence="8" key="1">
    <citation type="submission" date="2020-05" db="EMBL/GenBank/DDBJ databases">
        <authorList>
            <person name="Chiriac C."/>
            <person name="Salcher M."/>
            <person name="Ghai R."/>
            <person name="Kavagutti S V."/>
        </authorList>
    </citation>
    <scope>NUCLEOTIDE SEQUENCE</scope>
</reference>
<sequence length="292" mass="32280">MTNSIESISLIATYSAMAVYTLSFILFTVDLAGRVATDGQSKPTRWLRSAMAVLVLGFVIHVAADVTRAISAHRVPWANMYEFGLTATLVLVGVFLGINIWRDVRFVGAFVSGFAILALGIVTVNFYVAVSPLPPALQNYWLVIHVCVAVLGTGFFATGAALSASQLFQHSREEGKLQSRSWRFLSAFPSSESLEALAYRILVIGFVFWTFTVIAGAIWAERAWGRYWGWDTKEVWSFIIWTLFAGYIHARATRGWRGRPAAILSLIGFGAVLFNYGIVNIFFKGLHVYSGL</sequence>
<feature type="transmembrane region" description="Helical" evidence="6">
    <location>
        <begin position="12"/>
        <end position="33"/>
    </location>
</feature>
<dbReference type="InterPro" id="IPR002541">
    <property type="entry name" value="Cyt_c_assembly"/>
</dbReference>
<dbReference type="InterPro" id="IPR045062">
    <property type="entry name" value="Cyt_c_biogenesis_CcsA/CcmC"/>
</dbReference>
<keyword evidence="3" id="KW-0201">Cytochrome c-type biogenesis</keyword>
<keyword evidence="2 6" id="KW-0812">Transmembrane</keyword>
<evidence type="ECO:0000313" key="9">
    <source>
        <dbReference type="EMBL" id="CAB4868759.1"/>
    </source>
</evidence>
<evidence type="ECO:0000256" key="5">
    <source>
        <dbReference type="ARBA" id="ARBA00023136"/>
    </source>
</evidence>
<feature type="transmembrane region" description="Helical" evidence="6">
    <location>
        <begin position="262"/>
        <end position="283"/>
    </location>
</feature>
<organism evidence="8">
    <name type="scientific">freshwater metagenome</name>
    <dbReference type="NCBI Taxonomy" id="449393"/>
    <lineage>
        <taxon>unclassified sequences</taxon>
        <taxon>metagenomes</taxon>
        <taxon>ecological metagenomes</taxon>
    </lineage>
</organism>
<feature type="transmembrane region" description="Helical" evidence="6">
    <location>
        <begin position="45"/>
        <end position="63"/>
    </location>
</feature>
<dbReference type="NCBIfam" id="TIGR03144">
    <property type="entry name" value="cytochr_II_ccsB"/>
    <property type="match status" value="1"/>
</dbReference>
<keyword evidence="5 6" id="KW-0472">Membrane</keyword>
<feature type="transmembrane region" description="Helical" evidence="6">
    <location>
        <begin position="140"/>
        <end position="162"/>
    </location>
</feature>
<name>A0A6J6J7T7_9ZZZZ</name>
<evidence type="ECO:0000313" key="8">
    <source>
        <dbReference type="EMBL" id="CAB4632890.1"/>
    </source>
</evidence>
<gene>
    <name evidence="8" type="ORF">UFOPK1961_00882</name>
    <name evidence="9" type="ORF">UFOPK3364_00632</name>
</gene>
<feature type="transmembrane region" description="Helical" evidence="6">
    <location>
        <begin position="106"/>
        <end position="128"/>
    </location>
</feature>
<dbReference type="InterPro" id="IPR017562">
    <property type="entry name" value="Cyt_c_biogenesis_CcsA"/>
</dbReference>
<evidence type="ECO:0000256" key="1">
    <source>
        <dbReference type="ARBA" id="ARBA00004141"/>
    </source>
</evidence>
<evidence type="ECO:0000256" key="6">
    <source>
        <dbReference type="SAM" id="Phobius"/>
    </source>
</evidence>
<feature type="transmembrane region" description="Helical" evidence="6">
    <location>
        <begin position="83"/>
        <end position="101"/>
    </location>
</feature>
<dbReference type="EMBL" id="CAEZVJ010000101">
    <property type="protein sequence ID" value="CAB4632890.1"/>
    <property type="molecule type" value="Genomic_DNA"/>
</dbReference>
<evidence type="ECO:0000259" key="7">
    <source>
        <dbReference type="Pfam" id="PF01578"/>
    </source>
</evidence>
<protein>
    <submittedName>
        <fullName evidence="8">Unannotated protein</fullName>
    </submittedName>
</protein>
<dbReference type="GO" id="GO:0017004">
    <property type="term" value="P:cytochrome complex assembly"/>
    <property type="evidence" value="ECO:0007669"/>
    <property type="project" value="UniProtKB-KW"/>
</dbReference>